<evidence type="ECO:0000256" key="2">
    <source>
        <dbReference type="ARBA" id="ARBA00022676"/>
    </source>
</evidence>
<dbReference type="GO" id="GO:0006487">
    <property type="term" value="P:protein N-linked glycosylation"/>
    <property type="evidence" value="ECO:0007669"/>
    <property type="project" value="TreeGrafter"/>
</dbReference>
<evidence type="ECO:0000256" key="4">
    <source>
        <dbReference type="SAM" id="MobiDB-lite"/>
    </source>
</evidence>
<feature type="compositionally biased region" description="Polar residues" evidence="4">
    <location>
        <begin position="68"/>
        <end position="89"/>
    </location>
</feature>
<sequence length="526" mass="60702">MSASTTSTMATSQVSERKAGGHSREASREKYTFPRTGVPTISVSRSHSRNSSWDSKKNDDIMLPQRRTPPSIQILPASSPSTRRNSNEYGGNSFSTVPISYSHPTSPTYGPLTWATEKLTRSSQTASKKLLNTIGLSKLSTSFSSYDTESQIPRNWGTSNTSFSEKAMQSGQFPSHYYPKPTKYHSTFRSAPIGYTIFHLKRYSQLLFTPRRLLSLLVSLLLLSFLFRKPLTNFYRSSPLFGGGSKFVIILASNQGGGVLGWKGEKEWFVERESIKNKKLYAEKHGYTLEIRDMKAMRRYAHEWREGWEKIDVLKQTMKKYPKAEWFWFLDIQTYIMEPEISLQRHIFSRLNKVTYRDINKYNPLNITHPVRRKWLDNVAKSVTGDADEDSIGLILPQDCGGFNLGSFFARRSEFTERLMDVWWDPVGYEQMHMNWEHKEQNVLEHLYKHQPWTRNSIAFIPQRMVNSFPHGACKEKAGDKNIFYQAEDRDFLVNMAGCQWGRDCAGEMQHYKEISEKLASKKGAW</sequence>
<accession>A0A6G1LUA6</accession>
<comment type="caution">
    <text evidence="6">The sequence shown here is derived from an EMBL/GenBank/DDBJ whole genome shotgun (WGS) entry which is preliminary data.</text>
</comment>
<dbReference type="EMBL" id="WIPF01000039">
    <property type="protein sequence ID" value="KAF3222572.1"/>
    <property type="molecule type" value="Genomic_DNA"/>
</dbReference>
<name>A0A6G1LUA6_ORBOL</name>
<proteinExistence type="inferred from homology"/>
<evidence type="ECO:0000256" key="3">
    <source>
        <dbReference type="ARBA" id="ARBA00022679"/>
    </source>
</evidence>
<dbReference type="PANTHER" id="PTHR31306">
    <property type="entry name" value="ALPHA-1,6-MANNOSYLTRANSFERASE MNN11-RELATED"/>
    <property type="match status" value="1"/>
</dbReference>
<feature type="compositionally biased region" description="Low complexity" evidence="4">
    <location>
        <begin position="42"/>
        <end position="53"/>
    </location>
</feature>
<comment type="similarity">
    <text evidence="1">Belongs to the glycosyltransferase 34 family.</text>
</comment>
<dbReference type="EMBL" id="WIWT01000139">
    <property type="protein sequence ID" value="KAF3198138.1"/>
    <property type="molecule type" value="Genomic_DNA"/>
</dbReference>
<evidence type="ECO:0000313" key="5">
    <source>
        <dbReference type="EMBL" id="KAF3198138.1"/>
    </source>
</evidence>
<dbReference type="PANTHER" id="PTHR31306:SF5">
    <property type="entry name" value="ALPHA-1,6-MANNOSYLTRANSFERASE MNN10-RELATED"/>
    <property type="match status" value="1"/>
</dbReference>
<dbReference type="GO" id="GO:0000139">
    <property type="term" value="C:Golgi membrane"/>
    <property type="evidence" value="ECO:0007669"/>
    <property type="project" value="TreeGrafter"/>
</dbReference>
<dbReference type="Proteomes" id="UP000614610">
    <property type="component" value="Unassembled WGS sequence"/>
</dbReference>
<evidence type="ECO:0000313" key="7">
    <source>
        <dbReference type="Proteomes" id="UP000483672"/>
    </source>
</evidence>
<feature type="region of interest" description="Disordered" evidence="4">
    <location>
        <begin position="1"/>
        <end position="89"/>
    </location>
</feature>
<keyword evidence="2 6" id="KW-0328">Glycosyltransferase</keyword>
<feature type="compositionally biased region" description="Low complexity" evidence="4">
    <location>
        <begin position="1"/>
        <end position="12"/>
    </location>
</feature>
<evidence type="ECO:0000313" key="6">
    <source>
        <dbReference type="EMBL" id="KAF3222572.1"/>
    </source>
</evidence>
<evidence type="ECO:0000256" key="1">
    <source>
        <dbReference type="ARBA" id="ARBA00005664"/>
    </source>
</evidence>
<dbReference type="Pfam" id="PF05637">
    <property type="entry name" value="Glyco_transf_34"/>
    <property type="match status" value="1"/>
</dbReference>
<dbReference type="GO" id="GO:0016757">
    <property type="term" value="F:glycosyltransferase activity"/>
    <property type="evidence" value="ECO:0007669"/>
    <property type="project" value="UniProtKB-KW"/>
</dbReference>
<dbReference type="InterPro" id="IPR008630">
    <property type="entry name" value="Glyco_trans_34"/>
</dbReference>
<dbReference type="Proteomes" id="UP000483672">
    <property type="component" value="Unassembled WGS sequence"/>
</dbReference>
<dbReference type="OrthoDB" id="407658at2759"/>
<keyword evidence="3 6" id="KW-0808">Transferase</keyword>
<organism evidence="6 7">
    <name type="scientific">Orbilia oligospora</name>
    <name type="common">Nematode-trapping fungus</name>
    <name type="synonym">Arthrobotrys oligospora</name>
    <dbReference type="NCBI Taxonomy" id="2813651"/>
    <lineage>
        <taxon>Eukaryota</taxon>
        <taxon>Fungi</taxon>
        <taxon>Dikarya</taxon>
        <taxon>Ascomycota</taxon>
        <taxon>Pezizomycotina</taxon>
        <taxon>Orbiliomycetes</taxon>
        <taxon>Orbiliales</taxon>
        <taxon>Orbiliaceae</taxon>
        <taxon>Orbilia</taxon>
    </lineage>
</organism>
<feature type="compositionally biased region" description="Basic and acidic residues" evidence="4">
    <location>
        <begin position="15"/>
        <end position="32"/>
    </location>
</feature>
<reference evidence="6 7" key="1">
    <citation type="submission" date="2019-06" db="EMBL/GenBank/DDBJ databases">
        <authorList>
            <person name="Palmer J.M."/>
        </authorList>
    </citation>
    <scope>NUCLEOTIDE SEQUENCE [LARGE SCALE GENOMIC DNA]</scope>
    <source>
        <strain evidence="6 7">TWF191</strain>
        <strain evidence="5">TWF679</strain>
    </source>
</reference>
<protein>
    <submittedName>
        <fullName evidence="6">Alpha-1,6-mannosyltransferase</fullName>
    </submittedName>
</protein>
<dbReference type="InterPro" id="IPR029044">
    <property type="entry name" value="Nucleotide-diphossugar_trans"/>
</dbReference>
<gene>
    <name evidence="6" type="primary">MNN10</name>
    <name evidence="6" type="ORF">TWF191_006656</name>
    <name evidence="5" type="ORF">TWF679_002207</name>
</gene>
<dbReference type="AlphaFoldDB" id="A0A6G1LUA6"/>
<dbReference type="Gene3D" id="3.90.550.10">
    <property type="entry name" value="Spore Coat Polysaccharide Biosynthesis Protein SpsA, Chain A"/>
    <property type="match status" value="1"/>
</dbReference>